<keyword evidence="2" id="KW-1185">Reference proteome</keyword>
<evidence type="ECO:0000313" key="1">
    <source>
        <dbReference type="EMBL" id="KAK1763018.1"/>
    </source>
</evidence>
<evidence type="ECO:0000313" key="2">
    <source>
        <dbReference type="Proteomes" id="UP001244011"/>
    </source>
</evidence>
<dbReference type="AlphaFoldDB" id="A0AAJ0FH46"/>
<dbReference type="RefSeq" id="XP_060279231.1">
    <property type="nucleotide sequence ID" value="XM_060423012.1"/>
</dbReference>
<dbReference type="GeneID" id="85306199"/>
<dbReference type="Proteomes" id="UP001244011">
    <property type="component" value="Unassembled WGS sequence"/>
</dbReference>
<comment type="caution">
    <text evidence="1">The sequence shown here is derived from an EMBL/GenBank/DDBJ whole genome shotgun (WGS) entry which is preliminary data.</text>
</comment>
<organism evidence="1 2">
    <name type="scientific">Phialemonium atrogriseum</name>
    <dbReference type="NCBI Taxonomy" id="1093897"/>
    <lineage>
        <taxon>Eukaryota</taxon>
        <taxon>Fungi</taxon>
        <taxon>Dikarya</taxon>
        <taxon>Ascomycota</taxon>
        <taxon>Pezizomycotina</taxon>
        <taxon>Sordariomycetes</taxon>
        <taxon>Sordariomycetidae</taxon>
        <taxon>Cephalothecales</taxon>
        <taxon>Cephalothecaceae</taxon>
        <taxon>Phialemonium</taxon>
    </lineage>
</organism>
<gene>
    <name evidence="1" type="ORF">QBC33DRAFT_252302</name>
</gene>
<reference evidence="1" key="1">
    <citation type="submission" date="2023-06" db="EMBL/GenBank/DDBJ databases">
        <title>Genome-scale phylogeny and comparative genomics of the fungal order Sordariales.</title>
        <authorList>
            <consortium name="Lawrence Berkeley National Laboratory"/>
            <person name="Hensen N."/>
            <person name="Bonometti L."/>
            <person name="Westerberg I."/>
            <person name="Brannstrom I.O."/>
            <person name="Guillou S."/>
            <person name="Cros-Aarteil S."/>
            <person name="Calhoun S."/>
            <person name="Haridas S."/>
            <person name="Kuo A."/>
            <person name="Mondo S."/>
            <person name="Pangilinan J."/>
            <person name="Riley R."/>
            <person name="Labutti K."/>
            <person name="Andreopoulos B."/>
            <person name="Lipzen A."/>
            <person name="Chen C."/>
            <person name="Yanf M."/>
            <person name="Daum C."/>
            <person name="Ng V."/>
            <person name="Clum A."/>
            <person name="Steindorff A."/>
            <person name="Ohm R."/>
            <person name="Martin F."/>
            <person name="Silar P."/>
            <person name="Natvig D."/>
            <person name="Lalanne C."/>
            <person name="Gautier V."/>
            <person name="Ament-Velasquez S.L."/>
            <person name="Kruys A."/>
            <person name="Hutchinson M.I."/>
            <person name="Powell A.J."/>
            <person name="Barry K."/>
            <person name="Miller A.N."/>
            <person name="Grigoriev I.V."/>
            <person name="Debuchy R."/>
            <person name="Gladieux P."/>
            <person name="Thoren M.H."/>
            <person name="Johannesson H."/>
        </authorList>
    </citation>
    <scope>NUCLEOTIDE SEQUENCE</scope>
    <source>
        <strain evidence="1">8032-3</strain>
    </source>
</reference>
<proteinExistence type="predicted"/>
<name>A0AAJ0FH46_9PEZI</name>
<accession>A0AAJ0FH46</accession>
<dbReference type="EMBL" id="MU839031">
    <property type="protein sequence ID" value="KAK1763018.1"/>
    <property type="molecule type" value="Genomic_DNA"/>
</dbReference>
<sequence length="496" mass="55826">MASQEPQPASLWNSPVPYQRIRITREGDLECLYPLIASYVSSPSLADSVTELVLNTEDWPSQWSQWWAQSQQGRPPLPVRDDAHAALETHVRGLGLGDPATEAMVRALEWKRQHLKGEDAGALKDIIPNTRKFAMAAAVVLLSVCRNIVTLYVGDVRAGRESPLTAYLLKSNYGLLPQPGLQRLERVEIITGSSMSSDERNYGRVEFLEYFQYFHRLPAIQSIVAEGVQEYQANLQVFVPRTGNIKKIHIGYADASVDMLATIIRIPKALEEFKLSLGGLWSTDGGLPVIVPSTLGKSLFQHKDTLKVLDLDIEIALKCMSGRSHSSDEEDNAERDRSLAEMCEKNEYFRLDRETSLNPLWTQDPPDTRKYGHTIGSLHDFKVMTHLSIGMKALMGPVSGWQAPFRLAEQPPARLIDALPPSLEYLCFYGYTKGSNEDIDGQVQELMEKRAERLPLLREVRGVDEMVLDMGSIYSEDGDEDDLWERPERDLGWVEV</sequence>
<protein>
    <submittedName>
        <fullName evidence="1">Uncharacterized protein</fullName>
    </submittedName>
</protein>